<proteinExistence type="predicted"/>
<reference evidence="1" key="1">
    <citation type="journal article" date="2021" name="New Phytol.">
        <title>Evolutionary innovations through gain and loss of genes in the ectomycorrhizal Boletales.</title>
        <authorList>
            <person name="Wu G."/>
            <person name="Miyauchi S."/>
            <person name="Morin E."/>
            <person name="Kuo A."/>
            <person name="Drula E."/>
            <person name="Varga T."/>
            <person name="Kohler A."/>
            <person name="Feng B."/>
            <person name="Cao Y."/>
            <person name="Lipzen A."/>
            <person name="Daum C."/>
            <person name="Hundley H."/>
            <person name="Pangilinan J."/>
            <person name="Johnson J."/>
            <person name="Barry K."/>
            <person name="LaButti K."/>
            <person name="Ng V."/>
            <person name="Ahrendt S."/>
            <person name="Min B."/>
            <person name="Choi I.G."/>
            <person name="Park H."/>
            <person name="Plett J.M."/>
            <person name="Magnuson J."/>
            <person name="Spatafora J.W."/>
            <person name="Nagy L.G."/>
            <person name="Henrissat B."/>
            <person name="Grigoriev I.V."/>
            <person name="Yang Z.L."/>
            <person name="Xu J."/>
            <person name="Martin F.M."/>
        </authorList>
    </citation>
    <scope>NUCLEOTIDE SEQUENCE</scope>
    <source>
        <strain evidence="1">KKN 215</strain>
    </source>
</reference>
<organism evidence="1 2">
    <name type="scientific">Cristinia sonorae</name>
    <dbReference type="NCBI Taxonomy" id="1940300"/>
    <lineage>
        <taxon>Eukaryota</taxon>
        <taxon>Fungi</taxon>
        <taxon>Dikarya</taxon>
        <taxon>Basidiomycota</taxon>
        <taxon>Agaricomycotina</taxon>
        <taxon>Agaricomycetes</taxon>
        <taxon>Agaricomycetidae</taxon>
        <taxon>Agaricales</taxon>
        <taxon>Pleurotineae</taxon>
        <taxon>Stephanosporaceae</taxon>
        <taxon>Cristinia</taxon>
    </lineage>
</organism>
<dbReference type="EMBL" id="JAEVFJ010000037">
    <property type="protein sequence ID" value="KAH8091031.1"/>
    <property type="molecule type" value="Genomic_DNA"/>
</dbReference>
<keyword evidence="2" id="KW-1185">Reference proteome</keyword>
<comment type="caution">
    <text evidence="1">The sequence shown here is derived from an EMBL/GenBank/DDBJ whole genome shotgun (WGS) entry which is preliminary data.</text>
</comment>
<name>A0A8K0UJ39_9AGAR</name>
<dbReference type="AlphaFoldDB" id="A0A8K0UJ39"/>
<evidence type="ECO:0000313" key="2">
    <source>
        <dbReference type="Proteomes" id="UP000813824"/>
    </source>
</evidence>
<gene>
    <name evidence="1" type="ORF">BXZ70DRAFT_954017</name>
</gene>
<accession>A0A8K0UJ39</accession>
<sequence length="435" mass="48791">MDSEMALPARFSAIPAELLYHILESSRLHDPSRTFFTVNTELLIGLWASDNPFNGNILEFRIVTESRAVWRWSDASVDLGDEAIASSITLPTTPDYYSCLRIELLASPRLIVNSELDMANKTPPKTKERLFTLKGKGKSPSSQSIPKLRSSMLMFTQPIGLHRGKPKLRTSSPSYAGHPSSLHPELPPTNLMDFAHQADRFPRIAPQSSPSWDMQKYLKRVGWKRAQFSNLFYFEPTEAHCSALPRSVTLIPPHKPPSRSELYDHLLSPQKDSTISDIRSEVKNAYLKSGGELYLGHYFPIPRPLPPSPSDLTGGPCGPRGAATWDFQTSDVLSPYENVDLLAEMGIKVGGEDGVELSDIRMFNGSGVVSSEGFMEDLRGVLPLTVVVLNRNEMRMRWTYHDGVWMVFEYKRYPGRDFSSESPLNGVRYSAVDPR</sequence>
<evidence type="ECO:0000313" key="1">
    <source>
        <dbReference type="EMBL" id="KAH8091031.1"/>
    </source>
</evidence>
<dbReference type="OrthoDB" id="722566at2759"/>
<dbReference type="Proteomes" id="UP000813824">
    <property type="component" value="Unassembled WGS sequence"/>
</dbReference>
<protein>
    <submittedName>
        <fullName evidence="1">Uncharacterized protein</fullName>
    </submittedName>
</protein>